<dbReference type="Gene3D" id="3.40.50.720">
    <property type="entry name" value="NAD(P)-binding Rossmann-like Domain"/>
    <property type="match status" value="1"/>
</dbReference>
<reference evidence="2 3" key="1">
    <citation type="submission" date="2016-11" db="EMBL/GenBank/DDBJ databases">
        <authorList>
            <person name="Jaros S."/>
            <person name="Januszkiewicz K."/>
            <person name="Wedrychowicz H."/>
        </authorList>
    </citation>
    <scope>NUCLEOTIDE SEQUENCE [LARGE SCALE GENOMIC DNA]</scope>
    <source>
        <strain evidence="2 3">LMG 20594</strain>
    </source>
</reference>
<dbReference type="PANTHER" id="PTHR43677">
    <property type="entry name" value="SHORT-CHAIN DEHYDROGENASE/REDUCTASE"/>
    <property type="match status" value="1"/>
</dbReference>
<dbReference type="PANTHER" id="PTHR43677:SF11">
    <property type="entry name" value="ZINC-CONTAINING ALCOHOL DEHYDROGENASE"/>
    <property type="match status" value="1"/>
</dbReference>
<dbReference type="AlphaFoldDB" id="A0A1M6SLN2"/>
<evidence type="ECO:0000313" key="3">
    <source>
        <dbReference type="Proteomes" id="UP000184395"/>
    </source>
</evidence>
<gene>
    <name evidence="2" type="ORF">SAMN05192548_10239</name>
</gene>
<protein>
    <submittedName>
        <fullName evidence="2">NADPH:quinone reductase</fullName>
    </submittedName>
</protein>
<dbReference type="EMBL" id="FRAB01000023">
    <property type="protein sequence ID" value="SHK45550.1"/>
    <property type="molecule type" value="Genomic_DNA"/>
</dbReference>
<dbReference type="InterPro" id="IPR011032">
    <property type="entry name" value="GroES-like_sf"/>
</dbReference>
<dbReference type="STRING" id="169427.SAMN05192548_10239"/>
<dbReference type="OrthoDB" id="9787435at2"/>
<evidence type="ECO:0000313" key="2">
    <source>
        <dbReference type="EMBL" id="SHK45550.1"/>
    </source>
</evidence>
<dbReference type="RefSeq" id="WP_073430403.1">
    <property type="nucleotide sequence ID" value="NZ_CADFGY010000026.1"/>
</dbReference>
<accession>A0A1M6SLN2</accession>
<dbReference type="GO" id="GO:0016491">
    <property type="term" value="F:oxidoreductase activity"/>
    <property type="evidence" value="ECO:0007669"/>
    <property type="project" value="InterPro"/>
</dbReference>
<organism evidence="2 3">
    <name type="scientific">Paraburkholderia terricola</name>
    <dbReference type="NCBI Taxonomy" id="169427"/>
    <lineage>
        <taxon>Bacteria</taxon>
        <taxon>Pseudomonadati</taxon>
        <taxon>Pseudomonadota</taxon>
        <taxon>Betaproteobacteria</taxon>
        <taxon>Burkholderiales</taxon>
        <taxon>Burkholderiaceae</taxon>
        <taxon>Paraburkholderia</taxon>
    </lineage>
</organism>
<dbReference type="InterPro" id="IPR020843">
    <property type="entry name" value="ER"/>
</dbReference>
<dbReference type="GeneID" id="301980686"/>
<evidence type="ECO:0000259" key="1">
    <source>
        <dbReference type="SMART" id="SM00829"/>
    </source>
</evidence>
<dbReference type="SUPFAM" id="SSF50129">
    <property type="entry name" value="GroES-like"/>
    <property type="match status" value="1"/>
</dbReference>
<name>A0A1M6SLN2_9BURK</name>
<dbReference type="Gene3D" id="3.90.180.10">
    <property type="entry name" value="Medium-chain alcohol dehydrogenases, catalytic domain"/>
    <property type="match status" value="1"/>
</dbReference>
<dbReference type="SMART" id="SM00829">
    <property type="entry name" value="PKS_ER"/>
    <property type="match status" value="1"/>
</dbReference>
<sequence length="315" mass="32225">MRAAVVHAFGSPPVFGHYDEPEAGEGETVVNVSVAPLSPIVKSLAAGKHYASGAAAGFVPGIDGVGTDAAGRRVYFLFPKPPFGSMAEKTLVATSSVVPVPEGVADERAAAVVTAGLSSWVALRSRAEFQAGETVLINGATGSAGALAVQIATNLGASRIIATGRNETKLASLPEAVDKIPLDQNADEALRRAFLEGVDVVLDYLWGEPATRIIAAATANRGSSAGEPRLRYVQIGSIAGESIAISAHSLRSSGLEILGCGIGSLSMNELVAGAGELLAAIPEAGFDTPVRTLPLSAVAEAWEDGADDYRLVLRA</sequence>
<dbReference type="KEGG" id="pts:CUJ90_21390"/>
<dbReference type="SUPFAM" id="SSF51735">
    <property type="entry name" value="NAD(P)-binding Rossmann-fold domains"/>
    <property type="match status" value="1"/>
</dbReference>
<dbReference type="InterPro" id="IPR036291">
    <property type="entry name" value="NAD(P)-bd_dom_sf"/>
</dbReference>
<proteinExistence type="predicted"/>
<dbReference type="InterPro" id="IPR051397">
    <property type="entry name" value="Zn-ADH-like_protein"/>
</dbReference>
<feature type="domain" description="Enoyl reductase (ER)" evidence="1">
    <location>
        <begin position="10"/>
        <end position="315"/>
    </location>
</feature>
<dbReference type="Proteomes" id="UP000184395">
    <property type="component" value="Unassembled WGS sequence"/>
</dbReference>